<evidence type="ECO:0000313" key="5">
    <source>
        <dbReference type="Proteomes" id="UP001162029"/>
    </source>
</evidence>
<evidence type="ECO:0000256" key="1">
    <source>
        <dbReference type="SAM" id="Coils"/>
    </source>
</evidence>
<reference evidence="4" key="1">
    <citation type="submission" date="2022-12" db="EMBL/GenBank/DDBJ databases">
        <authorList>
            <person name="Webb A."/>
        </authorList>
    </citation>
    <scope>NUCLEOTIDE SEQUENCE</scope>
    <source>
        <strain evidence="4">Pd1</strain>
    </source>
</reference>
<organism evidence="4 5">
    <name type="scientific">Peronospora destructor</name>
    <dbReference type="NCBI Taxonomy" id="86335"/>
    <lineage>
        <taxon>Eukaryota</taxon>
        <taxon>Sar</taxon>
        <taxon>Stramenopiles</taxon>
        <taxon>Oomycota</taxon>
        <taxon>Peronosporomycetes</taxon>
        <taxon>Peronosporales</taxon>
        <taxon>Peronosporaceae</taxon>
        <taxon>Peronospora</taxon>
    </lineage>
</organism>
<evidence type="ECO:0000256" key="2">
    <source>
        <dbReference type="SAM" id="Phobius"/>
    </source>
</evidence>
<feature type="transmembrane region" description="Helical" evidence="2">
    <location>
        <begin position="142"/>
        <end position="163"/>
    </location>
</feature>
<accession>A0AAV0US26</accession>
<feature type="signal peptide" evidence="3">
    <location>
        <begin position="1"/>
        <end position="22"/>
    </location>
</feature>
<gene>
    <name evidence="4" type="ORF">PDE001_LOCUS6611</name>
</gene>
<keyword evidence="3" id="KW-0732">Signal</keyword>
<feature type="chain" id="PRO_5043449121" evidence="3">
    <location>
        <begin position="23"/>
        <end position="164"/>
    </location>
</feature>
<dbReference type="Proteomes" id="UP001162029">
    <property type="component" value="Unassembled WGS sequence"/>
</dbReference>
<comment type="caution">
    <text evidence="4">The sequence shown here is derived from an EMBL/GenBank/DDBJ whole genome shotgun (WGS) entry which is preliminary data.</text>
</comment>
<dbReference type="EMBL" id="CANTFM010001257">
    <property type="protein sequence ID" value="CAI5737454.1"/>
    <property type="molecule type" value="Genomic_DNA"/>
</dbReference>
<dbReference type="AlphaFoldDB" id="A0AAV0US26"/>
<feature type="coiled-coil region" evidence="1">
    <location>
        <begin position="64"/>
        <end position="91"/>
    </location>
</feature>
<sequence>MHTFLVLTLATLSSSCFNLAEGNPIPPTGLITTIEQALQHGDNVLLEQVFAHFASIEKTGFARKMQVEEVEKKFREEIAKLENMGDGLTKEELNAHLEKYVKNVKEDPWFKTPDEKKYEELAEKTTEKSATDPSKPSKLMSLFQKLLVGAVALLVFVGILKLAT</sequence>
<keyword evidence="2" id="KW-1133">Transmembrane helix</keyword>
<name>A0AAV0US26_9STRA</name>
<keyword evidence="1" id="KW-0175">Coiled coil</keyword>
<evidence type="ECO:0000256" key="3">
    <source>
        <dbReference type="SAM" id="SignalP"/>
    </source>
</evidence>
<evidence type="ECO:0000313" key="4">
    <source>
        <dbReference type="EMBL" id="CAI5737454.1"/>
    </source>
</evidence>
<proteinExistence type="predicted"/>
<keyword evidence="2" id="KW-0472">Membrane</keyword>
<protein>
    <submittedName>
        <fullName evidence="4">Uncharacterized protein</fullName>
    </submittedName>
</protein>
<keyword evidence="2" id="KW-0812">Transmembrane</keyword>
<keyword evidence="5" id="KW-1185">Reference proteome</keyword>